<dbReference type="RefSeq" id="WP_091241386.1">
    <property type="nucleotide sequence ID" value="NZ_FMCU01000003.1"/>
</dbReference>
<evidence type="ECO:0000256" key="5">
    <source>
        <dbReference type="ARBA" id="ARBA00023163"/>
    </source>
</evidence>
<feature type="domain" description="RNA polymerase sigma factor 70 region 4 type 2" evidence="8">
    <location>
        <begin position="100"/>
        <end position="151"/>
    </location>
</feature>
<dbReference type="OrthoDB" id="3777963at2"/>
<dbReference type="Gene3D" id="1.10.1740.10">
    <property type="match status" value="1"/>
</dbReference>
<keyword evidence="4 6" id="KW-0238">DNA-binding</keyword>
<dbReference type="InterPro" id="IPR039425">
    <property type="entry name" value="RNA_pol_sigma-70-like"/>
</dbReference>
<protein>
    <recommendedName>
        <fullName evidence="6">RNA polymerase sigma factor</fullName>
    </recommendedName>
</protein>
<dbReference type="SUPFAM" id="SSF88659">
    <property type="entry name" value="Sigma3 and sigma4 domains of RNA polymerase sigma factors"/>
    <property type="match status" value="1"/>
</dbReference>
<accession>A0A1C4W730</accession>
<dbReference type="InterPro" id="IPR013249">
    <property type="entry name" value="RNA_pol_sigma70_r4_t2"/>
</dbReference>
<dbReference type="InterPro" id="IPR013324">
    <property type="entry name" value="RNA_pol_sigma_r3/r4-like"/>
</dbReference>
<dbReference type="Pfam" id="PF08281">
    <property type="entry name" value="Sigma70_r4_2"/>
    <property type="match status" value="1"/>
</dbReference>
<evidence type="ECO:0000256" key="3">
    <source>
        <dbReference type="ARBA" id="ARBA00023082"/>
    </source>
</evidence>
<evidence type="ECO:0000313" key="10">
    <source>
        <dbReference type="Proteomes" id="UP000198797"/>
    </source>
</evidence>
<dbReference type="SUPFAM" id="SSF88946">
    <property type="entry name" value="Sigma2 domain of RNA polymerase sigma factors"/>
    <property type="match status" value="1"/>
</dbReference>
<dbReference type="InterPro" id="IPR000838">
    <property type="entry name" value="RNA_pol_sigma70_ECF_CS"/>
</dbReference>
<proteinExistence type="inferred from homology"/>
<keyword evidence="10" id="KW-1185">Reference proteome</keyword>
<reference evidence="10" key="1">
    <citation type="submission" date="2016-06" db="EMBL/GenBank/DDBJ databases">
        <authorList>
            <person name="Varghese N."/>
            <person name="Submissions Spin"/>
        </authorList>
    </citation>
    <scope>NUCLEOTIDE SEQUENCE [LARGE SCALE GENOMIC DNA]</scope>
    <source>
        <strain evidence="10">DSM 44100</strain>
    </source>
</reference>
<dbReference type="GO" id="GO:0006950">
    <property type="term" value="P:response to stress"/>
    <property type="evidence" value="ECO:0007669"/>
    <property type="project" value="UniProtKB-ARBA"/>
</dbReference>
<dbReference type="InterPro" id="IPR036388">
    <property type="entry name" value="WH-like_DNA-bd_sf"/>
</dbReference>
<dbReference type="PROSITE" id="PS01063">
    <property type="entry name" value="SIGMA70_ECF"/>
    <property type="match status" value="1"/>
</dbReference>
<feature type="domain" description="RNA polymerase sigma-70 region 2" evidence="7">
    <location>
        <begin position="11"/>
        <end position="76"/>
    </location>
</feature>
<dbReference type="NCBIfam" id="TIGR02937">
    <property type="entry name" value="sigma70-ECF"/>
    <property type="match status" value="1"/>
</dbReference>
<dbReference type="AlphaFoldDB" id="A0A1C4W730"/>
<name>A0A1C4W730_9ACTN</name>
<evidence type="ECO:0000259" key="8">
    <source>
        <dbReference type="Pfam" id="PF08281"/>
    </source>
</evidence>
<dbReference type="PANTHER" id="PTHR43133">
    <property type="entry name" value="RNA POLYMERASE ECF-TYPE SIGMA FACTO"/>
    <property type="match status" value="1"/>
</dbReference>
<dbReference type="GO" id="GO:0003677">
    <property type="term" value="F:DNA binding"/>
    <property type="evidence" value="ECO:0007669"/>
    <property type="project" value="UniProtKB-KW"/>
</dbReference>
<evidence type="ECO:0000256" key="1">
    <source>
        <dbReference type="ARBA" id="ARBA00010641"/>
    </source>
</evidence>
<dbReference type="InterPro" id="IPR007627">
    <property type="entry name" value="RNA_pol_sigma70_r2"/>
</dbReference>
<dbReference type="Gene3D" id="1.10.10.10">
    <property type="entry name" value="Winged helix-like DNA-binding domain superfamily/Winged helix DNA-binding domain"/>
    <property type="match status" value="1"/>
</dbReference>
<gene>
    <name evidence="9" type="ORF">GA0070216_103137</name>
</gene>
<keyword evidence="5 6" id="KW-0804">Transcription</keyword>
<sequence>MRDEQSFDEFYRSTSARTLRYGHGVAGDHGEAQDLVQEAYARAWRQWGRLAGHPAPEAWLRLVVSRLAADRFRRLRSWRTAISRAGPPPDVRPPGEDTVLLVAALRQLPANQRQALALHYLFDMPVEEIAREARVPSGTVKSWLSRGRSRLAELLPGVSAKELEVNDVA</sequence>
<evidence type="ECO:0000256" key="4">
    <source>
        <dbReference type="ARBA" id="ARBA00023125"/>
    </source>
</evidence>
<evidence type="ECO:0000259" key="7">
    <source>
        <dbReference type="Pfam" id="PF04542"/>
    </source>
</evidence>
<dbReference type="CDD" id="cd06171">
    <property type="entry name" value="Sigma70_r4"/>
    <property type="match status" value="1"/>
</dbReference>
<dbReference type="GO" id="GO:0006352">
    <property type="term" value="P:DNA-templated transcription initiation"/>
    <property type="evidence" value="ECO:0007669"/>
    <property type="project" value="InterPro"/>
</dbReference>
<evidence type="ECO:0000313" key="9">
    <source>
        <dbReference type="EMBL" id="SCE92047.1"/>
    </source>
</evidence>
<dbReference type="GO" id="GO:0016987">
    <property type="term" value="F:sigma factor activity"/>
    <property type="evidence" value="ECO:0007669"/>
    <property type="project" value="UniProtKB-KW"/>
</dbReference>
<keyword evidence="2 6" id="KW-0805">Transcription regulation</keyword>
<comment type="similarity">
    <text evidence="1 6">Belongs to the sigma-70 factor family. ECF subfamily.</text>
</comment>
<evidence type="ECO:0000256" key="6">
    <source>
        <dbReference type="RuleBase" id="RU000716"/>
    </source>
</evidence>
<dbReference type="InterPro" id="IPR014284">
    <property type="entry name" value="RNA_pol_sigma-70_dom"/>
</dbReference>
<dbReference type="Pfam" id="PF04542">
    <property type="entry name" value="Sigma70_r2"/>
    <property type="match status" value="1"/>
</dbReference>
<dbReference type="InterPro" id="IPR013325">
    <property type="entry name" value="RNA_pol_sigma_r2"/>
</dbReference>
<keyword evidence="3 6" id="KW-0731">Sigma factor</keyword>
<organism evidence="9 10">
    <name type="scientific">Micromonospora matsumotoense</name>
    <dbReference type="NCBI Taxonomy" id="121616"/>
    <lineage>
        <taxon>Bacteria</taxon>
        <taxon>Bacillati</taxon>
        <taxon>Actinomycetota</taxon>
        <taxon>Actinomycetes</taxon>
        <taxon>Micromonosporales</taxon>
        <taxon>Micromonosporaceae</taxon>
        <taxon>Micromonospora</taxon>
    </lineage>
</organism>
<dbReference type="EMBL" id="FMCU01000003">
    <property type="protein sequence ID" value="SCE92047.1"/>
    <property type="molecule type" value="Genomic_DNA"/>
</dbReference>
<evidence type="ECO:0000256" key="2">
    <source>
        <dbReference type="ARBA" id="ARBA00023015"/>
    </source>
</evidence>
<dbReference type="STRING" id="121616.GA0070216_103137"/>
<dbReference type="Proteomes" id="UP000198797">
    <property type="component" value="Unassembled WGS sequence"/>
</dbReference>
<dbReference type="PANTHER" id="PTHR43133:SF50">
    <property type="entry name" value="ECF RNA POLYMERASE SIGMA FACTOR SIGM"/>
    <property type="match status" value="1"/>
</dbReference>